<keyword evidence="5 8" id="KW-0560">Oxidoreductase</keyword>
<comment type="cofactor">
    <cofactor evidence="1">
        <name>FAD</name>
        <dbReference type="ChEBI" id="CHEBI:57692"/>
    </cofactor>
</comment>
<dbReference type="GO" id="GO:0005739">
    <property type="term" value="C:mitochondrion"/>
    <property type="evidence" value="ECO:0007669"/>
    <property type="project" value="TreeGrafter"/>
</dbReference>
<evidence type="ECO:0000313" key="9">
    <source>
        <dbReference type="Proteomes" id="UP000237144"/>
    </source>
</evidence>
<comment type="caution">
    <text evidence="8">The sequence shown here is derived from an EMBL/GenBank/DDBJ whole genome shotgun (WGS) entry which is preliminary data.</text>
</comment>
<dbReference type="FunFam" id="3.30.70.2740:FF:000002">
    <property type="entry name" value="D-2-hydroxyglutarate dehydrogenase mitochondrial"/>
    <property type="match status" value="1"/>
</dbReference>
<dbReference type="Proteomes" id="UP000237144">
    <property type="component" value="Unassembled WGS sequence"/>
</dbReference>
<dbReference type="InterPro" id="IPR016171">
    <property type="entry name" value="Vanillyl_alc_oxidase_C-sub2"/>
</dbReference>
<dbReference type="InterPro" id="IPR016169">
    <property type="entry name" value="FAD-bd_PCMH_sub2"/>
</dbReference>
<dbReference type="InterPro" id="IPR016164">
    <property type="entry name" value="FAD-linked_Oxase-like_C"/>
</dbReference>
<accession>A0A2S5B3P4</accession>
<evidence type="ECO:0000256" key="2">
    <source>
        <dbReference type="ARBA" id="ARBA00008000"/>
    </source>
</evidence>
<dbReference type="SUPFAM" id="SSF56176">
    <property type="entry name" value="FAD-binding/transporter-associated domain-like"/>
    <property type="match status" value="1"/>
</dbReference>
<comment type="catalytic activity">
    <reaction evidence="6">
        <text>(R)-lactate + 2 Fe(III)-[cytochrome c] = 2 Fe(II)-[cytochrome c] + pyruvate + 2 H(+)</text>
        <dbReference type="Rhea" id="RHEA:13521"/>
        <dbReference type="Rhea" id="RHEA-COMP:10350"/>
        <dbReference type="Rhea" id="RHEA-COMP:14399"/>
        <dbReference type="ChEBI" id="CHEBI:15361"/>
        <dbReference type="ChEBI" id="CHEBI:15378"/>
        <dbReference type="ChEBI" id="CHEBI:16004"/>
        <dbReference type="ChEBI" id="CHEBI:29033"/>
        <dbReference type="ChEBI" id="CHEBI:29034"/>
        <dbReference type="EC" id="1.1.2.4"/>
    </reaction>
</comment>
<dbReference type="OrthoDB" id="5332616at2759"/>
<dbReference type="FunFam" id="3.30.43.10:FF:000011">
    <property type="entry name" value="D-lactate dehydrogenase (Cytochrome)"/>
    <property type="match status" value="1"/>
</dbReference>
<dbReference type="Gene3D" id="1.10.45.10">
    <property type="entry name" value="Vanillyl-alcohol Oxidase, Chain A, domain 4"/>
    <property type="match status" value="1"/>
</dbReference>
<evidence type="ECO:0000259" key="7">
    <source>
        <dbReference type="PROSITE" id="PS51387"/>
    </source>
</evidence>
<dbReference type="EC" id="1.1.2.4" evidence="8"/>
<dbReference type="PROSITE" id="PS51387">
    <property type="entry name" value="FAD_PCMH"/>
    <property type="match status" value="1"/>
</dbReference>
<dbReference type="InterPro" id="IPR006094">
    <property type="entry name" value="Oxid_FAD_bind_N"/>
</dbReference>
<feature type="domain" description="FAD-binding PCMH-type" evidence="7">
    <location>
        <begin position="132"/>
        <end position="320"/>
    </location>
</feature>
<evidence type="ECO:0000256" key="3">
    <source>
        <dbReference type="ARBA" id="ARBA00022630"/>
    </source>
</evidence>
<dbReference type="AlphaFoldDB" id="A0A2S5B3P4"/>
<proteinExistence type="inferred from homology"/>
<dbReference type="GO" id="GO:0004458">
    <property type="term" value="F:D-lactate dehydrogenase (cytochrome) activity"/>
    <property type="evidence" value="ECO:0007669"/>
    <property type="project" value="UniProtKB-EC"/>
</dbReference>
<dbReference type="PANTHER" id="PTHR43716:SF1">
    <property type="entry name" value="D-2-HYDROXYGLUTARATE DEHYDROGENASE, MITOCHONDRIAL"/>
    <property type="match status" value="1"/>
</dbReference>
<dbReference type="InterPro" id="IPR016166">
    <property type="entry name" value="FAD-bd_PCMH"/>
</dbReference>
<evidence type="ECO:0000256" key="1">
    <source>
        <dbReference type="ARBA" id="ARBA00001974"/>
    </source>
</evidence>
<comment type="similarity">
    <text evidence="2">Belongs to the FAD-binding oxidoreductase/transferase type 4 family.</text>
</comment>
<dbReference type="EMBL" id="PJQD01000085">
    <property type="protein sequence ID" value="POY71397.1"/>
    <property type="molecule type" value="Genomic_DNA"/>
</dbReference>
<dbReference type="STRING" id="741276.A0A2S5B3P4"/>
<keyword evidence="4" id="KW-0274">FAD</keyword>
<sequence>MQSTVRSLERVAHQRTLSGAAVLPSARRPISAAATARIASTSKLVHKSSATARIIPAAVRTFATTTARRAEPPPPRRPDFKKLDADDVAHLRSLLSTPDSSLVTTIPSPDGSWKEAAPEDLVSYNVDWMDKYHGNSPVLVKPKSTDEVSKVLQYCYQKRIAVVPQGGNTGLVGGGVPIYDELILSTEGMNQIREFDDVSGILTADAGGILESLSNFLHPKGYMMPLDLGAKGSCHIGGNISTNAGGLRLLRYGSLHGTVLGIEAVLPDENGTVLSINMPGGGGAGALRKDNTGYDLKQLFIGAEGTLGVVTGVSIMTPRLPSAYNVAVLSVPDFASVQKVFKETRGQLGEILSAFEFFDHEGLEMVLEHTGAQSPFESAPEEGAEKPFYVLIETSGSNKDHDDEKLGSLLESLLENGTISDGTLAQDETQVQSLWSLRESLPEAAGKLGRVYKYDLSMPVKDMYSLVEEARERFAEKGLDKDGSIKTTVGYGHIGDGNLHINIVAKDWDKKVEQTIEPWIYEATAKRNGSISAEHGLGLMKAPYVGYSKTDPAIAVMQQIRRLFDPRGILSPAKYLPQASELPLQGEGEKAQ</sequence>
<dbReference type="Pfam" id="PF01565">
    <property type="entry name" value="FAD_binding_4"/>
    <property type="match status" value="1"/>
</dbReference>
<keyword evidence="9" id="KW-1185">Reference proteome</keyword>
<evidence type="ECO:0000256" key="5">
    <source>
        <dbReference type="ARBA" id="ARBA00023002"/>
    </source>
</evidence>
<dbReference type="InterPro" id="IPR016167">
    <property type="entry name" value="FAD-bd_PCMH_sub1"/>
</dbReference>
<evidence type="ECO:0000256" key="6">
    <source>
        <dbReference type="ARBA" id="ARBA00051436"/>
    </source>
</evidence>
<dbReference type="InterPro" id="IPR051264">
    <property type="entry name" value="FAD-oxidored/transferase_4"/>
</dbReference>
<dbReference type="FunFam" id="3.30.465.10:FF:000001">
    <property type="entry name" value="D-2-hydroxyglutarate dehydrogenase, mitochondrial"/>
    <property type="match status" value="1"/>
</dbReference>
<dbReference type="Gene3D" id="3.30.465.10">
    <property type="match status" value="1"/>
</dbReference>
<protein>
    <submittedName>
        <fullName evidence="8">Putative D-lactate dehydrogenase (Cytochrome)</fullName>
        <ecNumber evidence="8">1.1.2.4</ecNumber>
    </submittedName>
</protein>
<dbReference type="InterPro" id="IPR036318">
    <property type="entry name" value="FAD-bd_PCMH-like_sf"/>
</dbReference>
<dbReference type="Gene3D" id="3.30.70.2190">
    <property type="match status" value="1"/>
</dbReference>
<dbReference type="SUPFAM" id="SSF55103">
    <property type="entry name" value="FAD-linked oxidases, C-terminal domain"/>
    <property type="match status" value="1"/>
</dbReference>
<dbReference type="Gene3D" id="3.30.70.2740">
    <property type="match status" value="1"/>
</dbReference>
<dbReference type="FunFam" id="3.30.70.2190:FF:000001">
    <property type="entry name" value="D-2-hydroxyglutarate dehydrogenase mitochondrial"/>
    <property type="match status" value="1"/>
</dbReference>
<organism evidence="8 9">
    <name type="scientific">Rhodotorula taiwanensis</name>
    <dbReference type="NCBI Taxonomy" id="741276"/>
    <lineage>
        <taxon>Eukaryota</taxon>
        <taxon>Fungi</taxon>
        <taxon>Dikarya</taxon>
        <taxon>Basidiomycota</taxon>
        <taxon>Pucciniomycotina</taxon>
        <taxon>Microbotryomycetes</taxon>
        <taxon>Sporidiobolales</taxon>
        <taxon>Sporidiobolaceae</taxon>
        <taxon>Rhodotorula</taxon>
    </lineage>
</organism>
<reference evidence="8 9" key="1">
    <citation type="journal article" date="2018" name="Front. Microbiol.">
        <title>Prospects for Fungal Bioremediation of Acidic Radioactive Waste Sites: Characterization and Genome Sequence of Rhodotorula taiwanensis MD1149.</title>
        <authorList>
            <person name="Tkavc R."/>
            <person name="Matrosova V.Y."/>
            <person name="Grichenko O.E."/>
            <person name="Gostincar C."/>
            <person name="Volpe R.P."/>
            <person name="Klimenkova P."/>
            <person name="Gaidamakova E.K."/>
            <person name="Zhou C.E."/>
            <person name="Stewart B.J."/>
            <person name="Lyman M.G."/>
            <person name="Malfatti S.A."/>
            <person name="Rubinfeld B."/>
            <person name="Courtot M."/>
            <person name="Singh J."/>
            <person name="Dalgard C.L."/>
            <person name="Hamilton T."/>
            <person name="Frey K.G."/>
            <person name="Gunde-Cimerman N."/>
            <person name="Dugan L."/>
            <person name="Daly M.J."/>
        </authorList>
    </citation>
    <scope>NUCLEOTIDE SEQUENCE [LARGE SCALE GENOMIC DNA]</scope>
    <source>
        <strain evidence="8 9">MD1149</strain>
    </source>
</reference>
<dbReference type="Pfam" id="PF02913">
    <property type="entry name" value="FAD-oxidase_C"/>
    <property type="match status" value="1"/>
</dbReference>
<dbReference type="GO" id="GO:0071949">
    <property type="term" value="F:FAD binding"/>
    <property type="evidence" value="ECO:0007669"/>
    <property type="project" value="InterPro"/>
</dbReference>
<dbReference type="Gene3D" id="3.30.43.10">
    <property type="entry name" value="Uridine Diphospho-n-acetylenolpyruvylglucosamine Reductase, domain 2"/>
    <property type="match status" value="1"/>
</dbReference>
<dbReference type="FunFam" id="1.10.45.10:FF:000001">
    <property type="entry name" value="D-lactate dehydrogenase mitochondrial"/>
    <property type="match status" value="1"/>
</dbReference>
<evidence type="ECO:0000256" key="4">
    <source>
        <dbReference type="ARBA" id="ARBA00022827"/>
    </source>
</evidence>
<keyword evidence="3" id="KW-0285">Flavoprotein</keyword>
<dbReference type="InterPro" id="IPR004113">
    <property type="entry name" value="FAD-bd_oxidored_4_C"/>
</dbReference>
<gene>
    <name evidence="8" type="ORF">BMF94_5709</name>
</gene>
<evidence type="ECO:0000313" key="8">
    <source>
        <dbReference type="EMBL" id="POY71397.1"/>
    </source>
</evidence>
<name>A0A2S5B3P4_9BASI</name>
<dbReference type="PANTHER" id="PTHR43716">
    <property type="entry name" value="D-2-HYDROXYGLUTARATE DEHYDROGENASE, MITOCHONDRIAL"/>
    <property type="match status" value="1"/>
</dbReference>